<evidence type="ECO:0000313" key="3">
    <source>
        <dbReference type="Proteomes" id="UP000605518"/>
    </source>
</evidence>
<dbReference type="InterPro" id="IPR004843">
    <property type="entry name" value="Calcineurin-like_PHP"/>
</dbReference>
<organism evidence="2 3">
    <name type="scientific">Rhizobium phage RHph_Y68</name>
    <dbReference type="NCBI Taxonomy" id="2509787"/>
    <lineage>
        <taxon>Viruses</taxon>
        <taxon>Duplodnaviria</taxon>
        <taxon>Heunggongvirae</taxon>
        <taxon>Uroviricota</taxon>
        <taxon>Caudoviricetes</taxon>
        <taxon>Pootjesviridae</taxon>
        <taxon>Staniewskivirinae</taxon>
        <taxon>Trinifflemingvirus</taxon>
        <taxon>Trinifflemingvirus Y68</taxon>
    </lineage>
</organism>
<evidence type="ECO:0000313" key="2">
    <source>
        <dbReference type="EMBL" id="QIG68191.1"/>
    </source>
</evidence>
<dbReference type="EMBL" id="MN988486">
    <property type="protein sequence ID" value="QIG68191.1"/>
    <property type="molecule type" value="Genomic_DNA"/>
</dbReference>
<sequence>MKAWVLSDLHHDQNEWLAVNPPSEADIAIVAGDVCSDLWLTNVALQIPTFYVAGNHCFKNEDFFARRQRFADISKVCPDFRFLDNSSVVYEGVQIFGGTLWTDFAGGNDELMENCLRTKGDYKRIWKNKEGSIRWKPHHALSEFRKTKRFIEHTLLSDHEEKTVVVTHHAPSYKSIAPEFANSPLNGAYASQLDYMIEGIGPDFWIHGHTHNSADYMINRTRVINNPHGHYGENKKFDPGLIITI</sequence>
<dbReference type="Gene3D" id="3.60.21.10">
    <property type="match status" value="1"/>
</dbReference>
<dbReference type="Pfam" id="PF00149">
    <property type="entry name" value="Metallophos"/>
    <property type="match status" value="1"/>
</dbReference>
<accession>A0A7S5R3P9</accession>
<dbReference type="InterPro" id="IPR029052">
    <property type="entry name" value="Metallo-depent_PP-like"/>
</dbReference>
<protein>
    <submittedName>
        <fullName evidence="2">Putative metallophosphoesterase protein</fullName>
    </submittedName>
</protein>
<name>A0A7S5R3P9_9CAUD</name>
<dbReference type="GO" id="GO:0016787">
    <property type="term" value="F:hydrolase activity"/>
    <property type="evidence" value="ECO:0007669"/>
    <property type="project" value="InterPro"/>
</dbReference>
<proteinExistence type="predicted"/>
<feature type="domain" description="Calcineurin-like phosphoesterase" evidence="1">
    <location>
        <begin position="1"/>
        <end position="212"/>
    </location>
</feature>
<dbReference type="SUPFAM" id="SSF56300">
    <property type="entry name" value="Metallo-dependent phosphatases"/>
    <property type="match status" value="1"/>
</dbReference>
<dbReference type="PANTHER" id="PTHR37844:SF2">
    <property type="entry name" value="SER_THR PROTEIN PHOSPHATASE SUPERFAMILY (AFU_ORTHOLOGUE AFUA_1G14840)"/>
    <property type="match status" value="1"/>
</dbReference>
<reference evidence="2" key="1">
    <citation type="submission" date="2020-01" db="EMBL/GenBank/DDBJ databases">
        <title>Patterns of diversity and host range of bacteriophage communities associated with bean-nodulatin bacteria.</title>
        <authorList>
            <person name="Vann Cauwenberghe J."/>
            <person name="Santamaria R.I."/>
            <person name="Bustos P."/>
            <person name="Juarez S."/>
            <person name="Gonzalez V."/>
        </authorList>
    </citation>
    <scope>NUCLEOTIDE SEQUENCE</scope>
</reference>
<dbReference type="Proteomes" id="UP000605518">
    <property type="component" value="Segment"/>
</dbReference>
<keyword evidence="3" id="KW-1185">Reference proteome</keyword>
<dbReference type="PANTHER" id="PTHR37844">
    <property type="entry name" value="SER/THR PROTEIN PHOSPHATASE SUPERFAMILY (AFU_ORTHOLOGUE AFUA_1G14840)"/>
    <property type="match status" value="1"/>
</dbReference>
<gene>
    <name evidence="2" type="ORF">EVB55_256</name>
</gene>
<evidence type="ECO:0000259" key="1">
    <source>
        <dbReference type="Pfam" id="PF00149"/>
    </source>
</evidence>